<sequence length="350" mass="40319">MSVRGKQVQNGTYEFDYMRAPDTRTRWEIIRDAFYNPTEGTYCGHTPKKWEFVLFVFFVYTTRTIFLSNTFISLVLLGCIIIKLKFPKRIYCVTLIFYTFFYAGLTILFSICMKGMLATLSDDKPKWTLSSSIIGTNPGLGFRPISDNPDERSLIWYSASNATDIQKWTQRLDKFLENYINSSLLPNGGFRNQQICSYNKPAKPGNVCAVDVNNWGPCSPNQQYGFNNSAPCVFIKLNRIYGWIPEYYNSTQNLPPDMPESLVKYIKSVDASWLNTVWVSCKGENPHDRENIGEMNYYPKGHGFPGFYYPYENIPGYLSPVVAVHFVRPTSKLILINIKYLLIKTSSRQE</sequence>
<protein>
    <submittedName>
        <fullName evidence="8">Sodium/potassium-transporting ATPase subunit beta-2</fullName>
    </submittedName>
</protein>
<dbReference type="STRING" id="471704.A0A151JM12"/>
<evidence type="ECO:0000256" key="7">
    <source>
        <dbReference type="SAM" id="Phobius"/>
    </source>
</evidence>
<dbReference type="GO" id="GO:0001671">
    <property type="term" value="F:ATPase activator activity"/>
    <property type="evidence" value="ECO:0007669"/>
    <property type="project" value="TreeGrafter"/>
</dbReference>
<evidence type="ECO:0000256" key="5">
    <source>
        <dbReference type="ARBA" id="ARBA00022989"/>
    </source>
</evidence>
<dbReference type="Gene3D" id="2.60.40.1660">
    <property type="entry name" value="Na, k-atpase alpha subunit"/>
    <property type="match status" value="1"/>
</dbReference>
<feature type="transmembrane region" description="Helical" evidence="7">
    <location>
        <begin position="90"/>
        <end position="111"/>
    </location>
</feature>
<evidence type="ECO:0000313" key="9">
    <source>
        <dbReference type="Proteomes" id="UP000078492"/>
    </source>
</evidence>
<dbReference type="InterPro" id="IPR038702">
    <property type="entry name" value="Na/K_ATPase_sub_beta_sf"/>
</dbReference>
<organism evidence="8 9">
    <name type="scientific">Trachymyrmex cornetzi</name>
    <dbReference type="NCBI Taxonomy" id="471704"/>
    <lineage>
        <taxon>Eukaryota</taxon>
        <taxon>Metazoa</taxon>
        <taxon>Ecdysozoa</taxon>
        <taxon>Arthropoda</taxon>
        <taxon>Hexapoda</taxon>
        <taxon>Insecta</taxon>
        <taxon>Pterygota</taxon>
        <taxon>Neoptera</taxon>
        <taxon>Endopterygota</taxon>
        <taxon>Hymenoptera</taxon>
        <taxon>Apocrita</taxon>
        <taxon>Aculeata</taxon>
        <taxon>Formicoidea</taxon>
        <taxon>Formicidae</taxon>
        <taxon>Myrmicinae</taxon>
        <taxon>Trachymyrmex</taxon>
    </lineage>
</organism>
<evidence type="ECO:0000256" key="3">
    <source>
        <dbReference type="ARBA" id="ARBA00022692"/>
    </source>
</evidence>
<name>A0A151JM12_9HYME</name>
<accession>A0A151JM12</accession>
<evidence type="ECO:0000256" key="2">
    <source>
        <dbReference type="ARBA" id="ARBA00005876"/>
    </source>
</evidence>
<dbReference type="GO" id="GO:0006883">
    <property type="term" value="P:intracellular sodium ion homeostasis"/>
    <property type="evidence" value="ECO:0007669"/>
    <property type="project" value="TreeGrafter"/>
</dbReference>
<keyword evidence="4" id="KW-0735">Signal-anchor</keyword>
<evidence type="ECO:0000256" key="4">
    <source>
        <dbReference type="ARBA" id="ARBA00022968"/>
    </source>
</evidence>
<dbReference type="AlphaFoldDB" id="A0A151JM12"/>
<feature type="transmembrane region" description="Helical" evidence="7">
    <location>
        <begin position="52"/>
        <end position="78"/>
    </location>
</feature>
<comment type="subcellular location">
    <subcellularLocation>
        <location evidence="1">Membrane</location>
        <topology evidence="1">Single-pass type II membrane protein</topology>
    </subcellularLocation>
</comment>
<keyword evidence="5 7" id="KW-1133">Transmembrane helix</keyword>
<proteinExistence type="inferred from homology"/>
<evidence type="ECO:0000256" key="6">
    <source>
        <dbReference type="ARBA" id="ARBA00023136"/>
    </source>
</evidence>
<dbReference type="GO" id="GO:0030007">
    <property type="term" value="P:intracellular potassium ion homeostasis"/>
    <property type="evidence" value="ECO:0007669"/>
    <property type="project" value="TreeGrafter"/>
</dbReference>
<dbReference type="EMBL" id="KQ978949">
    <property type="protein sequence ID" value="KYN27361.1"/>
    <property type="molecule type" value="Genomic_DNA"/>
</dbReference>
<evidence type="ECO:0000313" key="8">
    <source>
        <dbReference type="EMBL" id="KYN27361.1"/>
    </source>
</evidence>
<keyword evidence="6 7" id="KW-0472">Membrane</keyword>
<dbReference type="GO" id="GO:1990573">
    <property type="term" value="P:potassium ion import across plasma membrane"/>
    <property type="evidence" value="ECO:0007669"/>
    <property type="project" value="TreeGrafter"/>
</dbReference>
<keyword evidence="9" id="KW-1185">Reference proteome</keyword>
<dbReference type="PANTHER" id="PTHR11523">
    <property type="entry name" value="SODIUM/POTASSIUM-DEPENDENT ATPASE BETA SUBUNIT"/>
    <property type="match status" value="1"/>
</dbReference>
<gene>
    <name evidence="8" type="ORF">ALC57_03228</name>
</gene>
<dbReference type="Pfam" id="PF00287">
    <property type="entry name" value="Na_K-ATPase"/>
    <property type="match status" value="1"/>
</dbReference>
<dbReference type="GO" id="GO:0036376">
    <property type="term" value="P:sodium ion export across plasma membrane"/>
    <property type="evidence" value="ECO:0007669"/>
    <property type="project" value="TreeGrafter"/>
</dbReference>
<comment type="similarity">
    <text evidence="2">Belongs to the X(+)/potassium ATPases subunit beta family.</text>
</comment>
<evidence type="ECO:0000256" key="1">
    <source>
        <dbReference type="ARBA" id="ARBA00004606"/>
    </source>
</evidence>
<reference evidence="8 9" key="1">
    <citation type="submission" date="2015-09" db="EMBL/GenBank/DDBJ databases">
        <title>Trachymyrmex cornetzi WGS genome.</title>
        <authorList>
            <person name="Nygaard S."/>
            <person name="Hu H."/>
            <person name="Boomsma J."/>
            <person name="Zhang G."/>
        </authorList>
    </citation>
    <scope>NUCLEOTIDE SEQUENCE [LARGE SCALE GENOMIC DNA]</scope>
    <source>
        <strain evidence="8">Tcor2-1</strain>
        <tissue evidence="8">Whole body</tissue>
    </source>
</reference>
<dbReference type="GO" id="GO:0005890">
    <property type="term" value="C:sodium:potassium-exchanging ATPase complex"/>
    <property type="evidence" value="ECO:0007669"/>
    <property type="project" value="InterPro"/>
</dbReference>
<keyword evidence="3 7" id="KW-0812">Transmembrane</keyword>
<dbReference type="PANTHER" id="PTHR11523:SF31">
    <property type="entry name" value="AT04468P-RELATED"/>
    <property type="match status" value="1"/>
</dbReference>
<dbReference type="InterPro" id="IPR000402">
    <property type="entry name" value="Na/K_ATPase_sub_beta"/>
</dbReference>
<dbReference type="Proteomes" id="UP000078492">
    <property type="component" value="Unassembled WGS sequence"/>
</dbReference>